<dbReference type="HOGENOM" id="CLU_2282580_0_0_1"/>
<dbReference type="Gramene" id="EOY24570">
    <property type="protein sequence ID" value="EOY24570"/>
    <property type="gene ID" value="TCM_016140"/>
</dbReference>
<name>A0A061G3X4_THECC</name>
<dbReference type="InParanoid" id="A0A061G3X4"/>
<organism evidence="1 2">
    <name type="scientific">Theobroma cacao</name>
    <name type="common">Cacao</name>
    <name type="synonym">Cocoa</name>
    <dbReference type="NCBI Taxonomy" id="3641"/>
    <lineage>
        <taxon>Eukaryota</taxon>
        <taxon>Viridiplantae</taxon>
        <taxon>Streptophyta</taxon>
        <taxon>Embryophyta</taxon>
        <taxon>Tracheophyta</taxon>
        <taxon>Spermatophyta</taxon>
        <taxon>Magnoliopsida</taxon>
        <taxon>eudicotyledons</taxon>
        <taxon>Gunneridae</taxon>
        <taxon>Pentapetalae</taxon>
        <taxon>rosids</taxon>
        <taxon>malvids</taxon>
        <taxon>Malvales</taxon>
        <taxon>Malvaceae</taxon>
        <taxon>Byttnerioideae</taxon>
        <taxon>Theobroma</taxon>
    </lineage>
</organism>
<dbReference type="Proteomes" id="UP000026915">
    <property type="component" value="Chromosome 3"/>
</dbReference>
<gene>
    <name evidence="1" type="ORF">TCM_016140</name>
</gene>
<evidence type="ECO:0000313" key="2">
    <source>
        <dbReference type="Proteomes" id="UP000026915"/>
    </source>
</evidence>
<protein>
    <submittedName>
        <fullName evidence="1">Uncharacterized protein</fullName>
    </submittedName>
</protein>
<keyword evidence="2" id="KW-1185">Reference proteome</keyword>
<proteinExistence type="predicted"/>
<reference evidence="1 2" key="1">
    <citation type="journal article" date="2013" name="Genome Biol.">
        <title>The genome sequence of the most widely cultivated cacao type and its use to identify candidate genes regulating pod color.</title>
        <authorList>
            <person name="Motamayor J.C."/>
            <person name="Mockaitis K."/>
            <person name="Schmutz J."/>
            <person name="Haiminen N."/>
            <person name="Iii D.L."/>
            <person name="Cornejo O."/>
            <person name="Findley S.D."/>
            <person name="Zheng P."/>
            <person name="Utro F."/>
            <person name="Royaert S."/>
            <person name="Saski C."/>
            <person name="Jenkins J."/>
            <person name="Podicheti R."/>
            <person name="Zhao M."/>
            <person name="Scheffler B.E."/>
            <person name="Stack J.C."/>
            <person name="Feltus F.A."/>
            <person name="Mustiga G.M."/>
            <person name="Amores F."/>
            <person name="Phillips W."/>
            <person name="Marelli J.P."/>
            <person name="May G.D."/>
            <person name="Shapiro H."/>
            <person name="Ma J."/>
            <person name="Bustamante C.D."/>
            <person name="Schnell R.J."/>
            <person name="Main D."/>
            <person name="Gilbert D."/>
            <person name="Parida L."/>
            <person name="Kuhn D.N."/>
        </authorList>
    </citation>
    <scope>NUCLEOTIDE SEQUENCE [LARGE SCALE GENOMIC DNA]</scope>
    <source>
        <strain evidence="2">cv. Matina 1-6</strain>
    </source>
</reference>
<accession>A0A061G3X4</accession>
<dbReference type="AlphaFoldDB" id="A0A061G3X4"/>
<sequence length="102" mass="12175">MTFKRGEFVGTMKLNAFPNNTVLSLQFPKDYRSNYETLTKTFHNKKKKEKETNCYEKPIYDVININFILYISLLSWYLNSTDIIPSTYLGWNSWGPQNYRIE</sequence>
<evidence type="ECO:0000313" key="1">
    <source>
        <dbReference type="EMBL" id="EOY24570.1"/>
    </source>
</evidence>
<dbReference type="EMBL" id="CM001881">
    <property type="protein sequence ID" value="EOY24570.1"/>
    <property type="molecule type" value="Genomic_DNA"/>
</dbReference>